<feature type="compositionally biased region" description="Polar residues" evidence="8">
    <location>
        <begin position="784"/>
        <end position="849"/>
    </location>
</feature>
<dbReference type="SUPFAM" id="SSF103657">
    <property type="entry name" value="BAR/IMD domain-like"/>
    <property type="match status" value="1"/>
</dbReference>
<dbReference type="InterPro" id="IPR036028">
    <property type="entry name" value="SH3-like_dom_sf"/>
</dbReference>
<dbReference type="Pfam" id="PF00611">
    <property type="entry name" value="FCH"/>
    <property type="match status" value="1"/>
</dbReference>
<evidence type="ECO:0000256" key="3">
    <source>
        <dbReference type="ARBA" id="ARBA00022490"/>
    </source>
</evidence>
<dbReference type="Proteomes" id="UP000612746">
    <property type="component" value="Unassembled WGS sequence"/>
</dbReference>
<feature type="compositionally biased region" description="Low complexity" evidence="8">
    <location>
        <begin position="610"/>
        <end position="619"/>
    </location>
</feature>
<reference evidence="11" key="1">
    <citation type="submission" date="2020-12" db="EMBL/GenBank/DDBJ databases">
        <title>Metabolic potential, ecology and presence of endohyphal bacteria is reflected in genomic diversity of Mucoromycotina.</title>
        <authorList>
            <person name="Muszewska A."/>
            <person name="Okrasinska A."/>
            <person name="Steczkiewicz K."/>
            <person name="Drgas O."/>
            <person name="Orlowska M."/>
            <person name="Perlinska-Lenart U."/>
            <person name="Aleksandrzak-Piekarczyk T."/>
            <person name="Szatraj K."/>
            <person name="Zielenkiewicz U."/>
            <person name="Pilsyk S."/>
            <person name="Malc E."/>
            <person name="Mieczkowski P."/>
            <person name="Kruszewska J.S."/>
            <person name="Biernat P."/>
            <person name="Pawlowska J."/>
        </authorList>
    </citation>
    <scope>NUCLEOTIDE SEQUENCE</scope>
    <source>
        <strain evidence="11">WA0000051536</strain>
    </source>
</reference>
<evidence type="ECO:0000256" key="2">
    <source>
        <dbReference type="ARBA" id="ARBA00022443"/>
    </source>
</evidence>
<keyword evidence="2 6" id="KW-0728">SH3 domain</keyword>
<dbReference type="PRINTS" id="PR00452">
    <property type="entry name" value="SH3DOMAIN"/>
</dbReference>
<name>A0A8H7QB37_9FUNG</name>
<evidence type="ECO:0000256" key="1">
    <source>
        <dbReference type="ARBA" id="ARBA00004245"/>
    </source>
</evidence>
<feature type="compositionally biased region" description="Polar residues" evidence="8">
    <location>
        <begin position="620"/>
        <end position="643"/>
    </location>
</feature>
<feature type="compositionally biased region" description="Basic and acidic residues" evidence="8">
    <location>
        <begin position="573"/>
        <end position="588"/>
    </location>
</feature>
<dbReference type="InterPro" id="IPR001452">
    <property type="entry name" value="SH3_domain"/>
</dbReference>
<feature type="region of interest" description="Disordered" evidence="8">
    <location>
        <begin position="783"/>
        <end position="1083"/>
    </location>
</feature>
<dbReference type="PROSITE" id="PS50002">
    <property type="entry name" value="SH3"/>
    <property type="match status" value="1"/>
</dbReference>
<dbReference type="SMART" id="SM00055">
    <property type="entry name" value="FCH"/>
    <property type="match status" value="1"/>
</dbReference>
<dbReference type="GO" id="GO:0030036">
    <property type="term" value="P:actin cytoskeleton organization"/>
    <property type="evidence" value="ECO:0007669"/>
    <property type="project" value="UniProtKB-ARBA"/>
</dbReference>
<comment type="subcellular location">
    <subcellularLocation>
        <location evidence="1">Cytoplasm</location>
        <location evidence="1">Cytoskeleton</location>
    </subcellularLocation>
</comment>
<feature type="compositionally biased region" description="Low complexity" evidence="8">
    <location>
        <begin position="366"/>
        <end position="382"/>
    </location>
</feature>
<feature type="compositionally biased region" description="Low complexity" evidence="8">
    <location>
        <begin position="1061"/>
        <end position="1075"/>
    </location>
</feature>
<accession>A0A8H7QB37</accession>
<evidence type="ECO:0000256" key="5">
    <source>
        <dbReference type="ARBA" id="ARBA00023212"/>
    </source>
</evidence>
<dbReference type="Pfam" id="PF00018">
    <property type="entry name" value="SH3_1"/>
    <property type="match status" value="1"/>
</dbReference>
<dbReference type="EMBL" id="JAEPRA010000001">
    <property type="protein sequence ID" value="KAG2188845.1"/>
    <property type="molecule type" value="Genomic_DNA"/>
</dbReference>
<feature type="region of interest" description="Disordered" evidence="8">
    <location>
        <begin position="314"/>
        <end position="343"/>
    </location>
</feature>
<proteinExistence type="predicted"/>
<dbReference type="OrthoDB" id="27823at2759"/>
<dbReference type="Gene3D" id="2.30.30.40">
    <property type="entry name" value="SH3 Domains"/>
    <property type="match status" value="1"/>
</dbReference>
<feature type="compositionally biased region" description="Polar residues" evidence="8">
    <location>
        <begin position="997"/>
        <end position="1032"/>
    </location>
</feature>
<feature type="compositionally biased region" description="Basic and acidic residues" evidence="8">
    <location>
        <begin position="965"/>
        <end position="980"/>
    </location>
</feature>
<dbReference type="AlphaFoldDB" id="A0A8H7QB37"/>
<keyword evidence="4" id="KW-0597">Phosphoprotein</keyword>
<keyword evidence="12" id="KW-1185">Reference proteome</keyword>
<dbReference type="GO" id="GO:0005886">
    <property type="term" value="C:plasma membrane"/>
    <property type="evidence" value="ECO:0007669"/>
    <property type="project" value="TreeGrafter"/>
</dbReference>
<evidence type="ECO:0000256" key="4">
    <source>
        <dbReference type="ARBA" id="ARBA00022553"/>
    </source>
</evidence>
<protein>
    <submittedName>
        <fullName evidence="11">Uncharacterized protein</fullName>
    </submittedName>
</protein>
<dbReference type="PROSITE" id="PS51741">
    <property type="entry name" value="F_BAR"/>
    <property type="match status" value="1"/>
</dbReference>
<dbReference type="InterPro" id="IPR031160">
    <property type="entry name" value="F_BAR_dom"/>
</dbReference>
<feature type="region of interest" description="Disordered" evidence="8">
    <location>
        <begin position="735"/>
        <end position="770"/>
    </location>
</feature>
<evidence type="ECO:0000256" key="6">
    <source>
        <dbReference type="PROSITE-ProRule" id="PRU00192"/>
    </source>
</evidence>
<gene>
    <name evidence="11" type="ORF">INT44_003985</name>
</gene>
<keyword evidence="7" id="KW-0175">Coiled coil</keyword>
<dbReference type="CDD" id="cd00174">
    <property type="entry name" value="SH3"/>
    <property type="match status" value="1"/>
</dbReference>
<organism evidence="11 12">
    <name type="scientific">Umbelopsis vinacea</name>
    <dbReference type="NCBI Taxonomy" id="44442"/>
    <lineage>
        <taxon>Eukaryota</taxon>
        <taxon>Fungi</taxon>
        <taxon>Fungi incertae sedis</taxon>
        <taxon>Mucoromycota</taxon>
        <taxon>Mucoromycotina</taxon>
        <taxon>Umbelopsidomycetes</taxon>
        <taxon>Umbelopsidales</taxon>
        <taxon>Umbelopsidaceae</taxon>
        <taxon>Umbelopsis</taxon>
    </lineage>
</organism>
<dbReference type="SUPFAM" id="SSF50044">
    <property type="entry name" value="SH3-domain"/>
    <property type="match status" value="1"/>
</dbReference>
<feature type="compositionally biased region" description="Basic and acidic residues" evidence="8">
    <location>
        <begin position="314"/>
        <end position="331"/>
    </location>
</feature>
<dbReference type="PANTHER" id="PTHR23065">
    <property type="entry name" value="PROLINE-SERINE-THREONINE PHOSPHATASE INTERACTING PROTEIN 1"/>
    <property type="match status" value="1"/>
</dbReference>
<dbReference type="PANTHER" id="PTHR23065:SF7">
    <property type="entry name" value="NOSTRIN, ISOFORM H"/>
    <property type="match status" value="1"/>
</dbReference>
<evidence type="ECO:0000259" key="10">
    <source>
        <dbReference type="PROSITE" id="PS51741"/>
    </source>
</evidence>
<feature type="domain" description="SH3" evidence="9">
    <location>
        <begin position="1088"/>
        <end position="1150"/>
    </location>
</feature>
<dbReference type="GO" id="GO:0030864">
    <property type="term" value="C:cortical actin cytoskeleton"/>
    <property type="evidence" value="ECO:0007669"/>
    <property type="project" value="UniProtKB-ARBA"/>
</dbReference>
<feature type="region of interest" description="Disordered" evidence="8">
    <location>
        <begin position="678"/>
        <end position="722"/>
    </location>
</feature>
<dbReference type="SMART" id="SM00326">
    <property type="entry name" value="SH3"/>
    <property type="match status" value="1"/>
</dbReference>
<feature type="region of interest" description="Disordered" evidence="8">
    <location>
        <begin position="513"/>
        <end position="643"/>
    </location>
</feature>
<sequence>MHEDASQLSSEATFANNFWGTDDSGIDVIADKLRSSKQTCDELRRIYDTRSQIEEEYGEKLLKLSQQTLGSVEQGTFSESLSQIPSAMEATARAHLDLSEKLKKFLEFPLTGFVKDQKETRKANLSHVEKSRQLKELHMANVAKAKEIYEEECKKYVDMQKSFNETRSSMTPAEVEKTKKQIKDVQDLMGMAEQDYKRATSVLSSISNKWIEDHKTTCDVFQTMEEDRLNYLRSSLFAYANLLSSVFIINDQASEKIRSALESTDVDRDIDTFVNSKSTGQQVPEHVKFENYFDTNAEATAVLNQAELLEQQFQKEEEERQRAAEEQRQKDADEEELRTASLRQASEVSVPTIATGAAVTAAATAVAKGESRSSMESSNRNSRQQEELPMDDYELKSHHEAIATALHQVETMLDDVTSPTKETRPLLGASATSPASDRHSAIMSPSMRDESVNRAPIADSFVKQRSSDWFGTPYDSQQNYLQGQQPQISPAHSYTSDTRHSFLPMINPQYLHTQERSEHSTSRSSLEQQQQYINGDNGPSVTDEPSQKLNENYTQPPANTKYEDEGEDSDDNQPVKDAPRPPPKDEKWVISSIRRPQQVPVRAQNAKMYESVSSPVSEPTSFDQTFSTSGYSEQPELRQNSTSHMRDVNDIDEPVYNGEPDAFSHRHSKQQPNLKIAIPAGQKRESVNDPKAVAGNNIDNNDIVNNGRNQLHLASPEPDTTNVARDSMMRMFGRENNISTGPQQQQQQYPSQGSMPPPQSMHDMNNNQQGRMEGQTMGIRAPPWQQQSDRQNGHQQNGNEQPMSQYLTSYPSENVEQQNGKPQNNVGRMNSVSGPRMPNQNLSKGSQLPPSELLSMKLAAPSQQQERQDWGGPENMNGRGNMYGPNNGYSYNDELDANMNSGKPNKMGPLDKMKIALRNPADPRWSDNVSPNMADKANQRSSLPAEKASSNKEGKGGRFSLAIFGKKDKESKKHKEEREQYPISGSSSLGRVGGNQFAMNNPRQDSLSYPTNNQTFSSMSDMNSPSVNSPSWQREQHHHHQQQQQQQQREQYSDVSDPPRTSQSLSQKSSLPPTSAKGGAKELEDGTPVVDYARALWSYSAKIPTELSFQAGDVMAIINKQDDGWWEAQSMAYPNLQRALIPGNFFQSIA</sequence>
<dbReference type="GO" id="GO:0032153">
    <property type="term" value="C:cell division site"/>
    <property type="evidence" value="ECO:0007669"/>
    <property type="project" value="TreeGrafter"/>
</dbReference>
<feature type="compositionally biased region" description="Low complexity" evidence="8">
    <location>
        <begin position="741"/>
        <end position="754"/>
    </location>
</feature>
<keyword evidence="5" id="KW-0206">Cytoskeleton</keyword>
<dbReference type="InterPro" id="IPR027267">
    <property type="entry name" value="AH/BAR_dom_sf"/>
</dbReference>
<feature type="domain" description="F-BAR" evidence="10">
    <location>
        <begin position="11"/>
        <end position="269"/>
    </location>
</feature>
<feature type="compositionally biased region" description="Polar residues" evidence="8">
    <location>
        <begin position="522"/>
        <end position="558"/>
    </location>
</feature>
<evidence type="ECO:0000313" key="12">
    <source>
        <dbReference type="Proteomes" id="UP000612746"/>
    </source>
</evidence>
<feature type="region of interest" description="Disordered" evidence="8">
    <location>
        <begin position="418"/>
        <end position="450"/>
    </location>
</feature>
<feature type="compositionally biased region" description="Low complexity" evidence="8">
    <location>
        <begin position="692"/>
        <end position="707"/>
    </location>
</feature>
<evidence type="ECO:0000259" key="9">
    <source>
        <dbReference type="PROSITE" id="PS50002"/>
    </source>
</evidence>
<evidence type="ECO:0000256" key="7">
    <source>
        <dbReference type="PROSITE-ProRule" id="PRU01077"/>
    </source>
</evidence>
<dbReference type="InterPro" id="IPR001060">
    <property type="entry name" value="FCH_dom"/>
</dbReference>
<feature type="region of interest" description="Disordered" evidence="8">
    <location>
        <begin position="366"/>
        <end position="387"/>
    </location>
</feature>
<comment type="caution">
    <text evidence="11">The sequence shown here is derived from an EMBL/GenBank/DDBJ whole genome shotgun (WGS) entry which is preliminary data.</text>
</comment>
<dbReference type="Gene3D" id="1.20.1270.60">
    <property type="entry name" value="Arfaptin homology (AH) domain/BAR domain"/>
    <property type="match status" value="1"/>
</dbReference>
<evidence type="ECO:0000256" key="8">
    <source>
        <dbReference type="SAM" id="MobiDB-lite"/>
    </source>
</evidence>
<keyword evidence="3" id="KW-0963">Cytoplasm</keyword>
<evidence type="ECO:0000313" key="11">
    <source>
        <dbReference type="EMBL" id="KAG2188845.1"/>
    </source>
</evidence>